<feature type="domain" description="Dynamin N-terminal" evidence="2">
    <location>
        <begin position="63"/>
        <end position="188"/>
    </location>
</feature>
<dbReference type="SUPFAM" id="SSF52540">
    <property type="entry name" value="P-loop containing nucleoside triphosphate hydrolases"/>
    <property type="match status" value="1"/>
</dbReference>
<sequence>MSRASAGLSAAAARLRDEAADLPLPLDLPGAGEARRTRTELVSQLDDYVLPRLRHPEAPLLAVVGGSTGAGRSTLVNSLVGREVSPVGVLRPTTRVPVLVCRAADRRWFSGTRVLPGLRRAARPTRAAGEGPALVLRVDDRVPQGLAVLDIPDIDSVDGANRALAVRLLGAADIWLFVTTAARYADAVPWRLLQVARERTAEIAVVLNRVPDGDLGEIRPHFEALLGGAGLGGVPLFALPETTLVGRMLTRDQIAPVRAWLYDRAMHADTRETAVRRTLGGVLGSLPDRADALGRAAGRQHEAAGALAVCVDRAYAAARRYVDGALRGGSVLTGDVLAHWRAWVSAGLPESGVPELEAALVEGVESLFRDVAERAAGLTSTCWRGRPGGLALVDDRTPGGATGSGDVGAAGSEAGAEIDTTADPRAAAARAAAEWRAEAVARVAAGLPDGASGRARAGVLLMTAALGYDADTDTGAGGHSAGDTTDSDASGGSEAATQARAALSAALAAEMEPLRASVRGRAAQLLDAQRDVHMRTVRALRTVPGDRLGAATDAMRRAG</sequence>
<dbReference type="PANTHER" id="PTHR42698">
    <property type="entry name" value="GTPASE ERA"/>
    <property type="match status" value="1"/>
</dbReference>
<dbReference type="Pfam" id="PF00350">
    <property type="entry name" value="Dynamin_N"/>
    <property type="match status" value="1"/>
</dbReference>
<dbReference type="EMBL" id="JBEZFP010000008">
    <property type="protein sequence ID" value="MEU8132865.1"/>
    <property type="molecule type" value="Genomic_DNA"/>
</dbReference>
<name>A0ABV3DAU4_9ACTN</name>
<gene>
    <name evidence="3" type="ORF">AB0C36_05090</name>
</gene>
<comment type="caution">
    <text evidence="3">The sequence shown here is derived from an EMBL/GenBank/DDBJ whole genome shotgun (WGS) entry which is preliminary data.</text>
</comment>
<evidence type="ECO:0000256" key="1">
    <source>
        <dbReference type="SAM" id="MobiDB-lite"/>
    </source>
</evidence>
<feature type="region of interest" description="Disordered" evidence="1">
    <location>
        <begin position="476"/>
        <end position="496"/>
    </location>
</feature>
<dbReference type="Gene3D" id="3.40.50.300">
    <property type="entry name" value="P-loop containing nucleotide triphosphate hydrolases"/>
    <property type="match status" value="1"/>
</dbReference>
<dbReference type="InterPro" id="IPR045063">
    <property type="entry name" value="Dynamin_N"/>
</dbReference>
<dbReference type="RefSeq" id="WP_358349387.1">
    <property type="nucleotide sequence ID" value="NZ_JBEZFP010000008.1"/>
</dbReference>
<evidence type="ECO:0000313" key="4">
    <source>
        <dbReference type="Proteomes" id="UP001551482"/>
    </source>
</evidence>
<reference evidence="3 4" key="1">
    <citation type="submission" date="2024-06" db="EMBL/GenBank/DDBJ databases">
        <title>The Natural Products Discovery Center: Release of the First 8490 Sequenced Strains for Exploring Actinobacteria Biosynthetic Diversity.</title>
        <authorList>
            <person name="Kalkreuter E."/>
            <person name="Kautsar S.A."/>
            <person name="Yang D."/>
            <person name="Bader C.D."/>
            <person name="Teijaro C.N."/>
            <person name="Fluegel L."/>
            <person name="Davis C.M."/>
            <person name="Simpson J.R."/>
            <person name="Lauterbach L."/>
            <person name="Steele A.D."/>
            <person name="Gui C."/>
            <person name="Meng S."/>
            <person name="Li G."/>
            <person name="Viehrig K."/>
            <person name="Ye F."/>
            <person name="Su P."/>
            <person name="Kiefer A.F."/>
            <person name="Nichols A."/>
            <person name="Cepeda A.J."/>
            <person name="Yan W."/>
            <person name="Fan B."/>
            <person name="Jiang Y."/>
            <person name="Adhikari A."/>
            <person name="Zheng C.-J."/>
            <person name="Schuster L."/>
            <person name="Cowan T.M."/>
            <person name="Smanski M.J."/>
            <person name="Chevrette M.G."/>
            <person name="De Carvalho L.P.S."/>
            <person name="Shen B."/>
        </authorList>
    </citation>
    <scope>NUCLEOTIDE SEQUENCE [LARGE SCALE GENOMIC DNA]</scope>
    <source>
        <strain evidence="3 4">NPDC048946</strain>
    </source>
</reference>
<dbReference type="PANTHER" id="PTHR42698:SF1">
    <property type="entry name" value="GTPASE ERA, MITOCHONDRIAL"/>
    <property type="match status" value="1"/>
</dbReference>
<keyword evidence="4" id="KW-1185">Reference proteome</keyword>
<evidence type="ECO:0000313" key="3">
    <source>
        <dbReference type="EMBL" id="MEU8132865.1"/>
    </source>
</evidence>
<accession>A0ABV3DAU4</accession>
<organism evidence="3 4">
    <name type="scientific">Streptodolium elevatio</name>
    <dbReference type="NCBI Taxonomy" id="3157996"/>
    <lineage>
        <taxon>Bacteria</taxon>
        <taxon>Bacillati</taxon>
        <taxon>Actinomycetota</taxon>
        <taxon>Actinomycetes</taxon>
        <taxon>Kitasatosporales</taxon>
        <taxon>Streptomycetaceae</taxon>
        <taxon>Streptodolium</taxon>
    </lineage>
</organism>
<evidence type="ECO:0000259" key="2">
    <source>
        <dbReference type="Pfam" id="PF00350"/>
    </source>
</evidence>
<proteinExistence type="predicted"/>
<dbReference type="InterPro" id="IPR027417">
    <property type="entry name" value="P-loop_NTPase"/>
</dbReference>
<dbReference type="Proteomes" id="UP001551482">
    <property type="component" value="Unassembled WGS sequence"/>
</dbReference>
<protein>
    <submittedName>
        <fullName evidence="3">Dynamin family protein</fullName>
    </submittedName>
</protein>
<dbReference type="InterPro" id="IPR005662">
    <property type="entry name" value="GTPase_Era-like"/>
</dbReference>